<dbReference type="PROSITE" id="PS50110">
    <property type="entry name" value="RESPONSE_REGULATORY"/>
    <property type="match status" value="1"/>
</dbReference>
<feature type="modified residue" description="4-aspartylphosphate" evidence="2">
    <location>
        <position position="52"/>
    </location>
</feature>
<accession>A0A679GPF8</accession>
<feature type="domain" description="Response regulatory" evidence="3">
    <location>
        <begin position="3"/>
        <end position="117"/>
    </location>
</feature>
<dbReference type="Proteomes" id="UP000501237">
    <property type="component" value="Chromosome"/>
</dbReference>
<name>A0A679GPF8_9GAMM</name>
<organism evidence="4 5">
    <name type="scientific">Metapseudomonas otitidis</name>
    <dbReference type="NCBI Taxonomy" id="319939"/>
    <lineage>
        <taxon>Bacteria</taxon>
        <taxon>Pseudomonadati</taxon>
        <taxon>Pseudomonadota</taxon>
        <taxon>Gammaproteobacteria</taxon>
        <taxon>Pseudomonadales</taxon>
        <taxon>Pseudomonadaceae</taxon>
        <taxon>Metapseudomonas</taxon>
    </lineage>
</organism>
<dbReference type="PANTHER" id="PTHR44591:SF25">
    <property type="entry name" value="CHEMOTAXIS TWO-COMPONENT RESPONSE REGULATOR"/>
    <property type="match status" value="1"/>
</dbReference>
<evidence type="ECO:0000259" key="3">
    <source>
        <dbReference type="PROSITE" id="PS50110"/>
    </source>
</evidence>
<dbReference type="InterPro" id="IPR011006">
    <property type="entry name" value="CheY-like_superfamily"/>
</dbReference>
<reference evidence="4 5" key="1">
    <citation type="journal article" date="2020" name="Microbiol. Resour. Announc.">
        <title>Complete genome sequence of Pseudomonas otitidis strain MrB4, isolated from Lake Biwa in Japan.</title>
        <authorList>
            <person name="Miyazaki K."/>
            <person name="Hase E."/>
            <person name="Maruya T."/>
        </authorList>
    </citation>
    <scope>NUCLEOTIDE SEQUENCE [LARGE SCALE GENOMIC DNA]</scope>
    <source>
        <strain evidence="4 5">MrB4</strain>
    </source>
</reference>
<dbReference type="SMART" id="SM00448">
    <property type="entry name" value="REC"/>
    <property type="match status" value="1"/>
</dbReference>
<keyword evidence="1 2" id="KW-0597">Phosphoprotein</keyword>
<dbReference type="SUPFAM" id="SSF52172">
    <property type="entry name" value="CheY-like"/>
    <property type="match status" value="1"/>
</dbReference>
<dbReference type="PANTHER" id="PTHR44591">
    <property type="entry name" value="STRESS RESPONSE REGULATOR PROTEIN 1"/>
    <property type="match status" value="1"/>
</dbReference>
<sequence>MKVVCVVDDEPKVRKSLDNLLRSAGLRAVCFESGEAFLASRWPEQADALLLDVRMPGLKGAEVQALLVERGCPLPVICMSAEAGAQGAESALARGAHAFLAKPFSAEALLAALAGLPGWAA</sequence>
<dbReference type="AlphaFoldDB" id="A0A679GPF8"/>
<dbReference type="EMBL" id="AP022642">
    <property type="protein sequence ID" value="BCA28587.1"/>
    <property type="molecule type" value="Genomic_DNA"/>
</dbReference>
<proteinExistence type="predicted"/>
<evidence type="ECO:0000256" key="2">
    <source>
        <dbReference type="PROSITE-ProRule" id="PRU00169"/>
    </source>
</evidence>
<evidence type="ECO:0000256" key="1">
    <source>
        <dbReference type="ARBA" id="ARBA00022553"/>
    </source>
</evidence>
<dbReference type="Gene3D" id="3.40.50.2300">
    <property type="match status" value="1"/>
</dbReference>
<dbReference type="InterPro" id="IPR050595">
    <property type="entry name" value="Bact_response_regulator"/>
</dbReference>
<dbReference type="InterPro" id="IPR001789">
    <property type="entry name" value="Sig_transdc_resp-reg_receiver"/>
</dbReference>
<evidence type="ECO:0000313" key="4">
    <source>
        <dbReference type="EMBL" id="BCA28587.1"/>
    </source>
</evidence>
<gene>
    <name evidence="4" type="ORF">PtoMrB4_25640</name>
</gene>
<evidence type="ECO:0000313" key="5">
    <source>
        <dbReference type="Proteomes" id="UP000501237"/>
    </source>
</evidence>
<protein>
    <recommendedName>
        <fullName evidence="3">Response regulatory domain-containing protein</fullName>
    </recommendedName>
</protein>
<dbReference type="KEGG" id="poj:PtoMrB4_25640"/>
<dbReference type="GO" id="GO:0000160">
    <property type="term" value="P:phosphorelay signal transduction system"/>
    <property type="evidence" value="ECO:0007669"/>
    <property type="project" value="InterPro"/>
</dbReference>
<dbReference type="Pfam" id="PF00072">
    <property type="entry name" value="Response_reg"/>
    <property type="match status" value="1"/>
</dbReference>